<dbReference type="AlphaFoldDB" id="A0A543J499"/>
<evidence type="ECO:0000256" key="1">
    <source>
        <dbReference type="SAM" id="MobiDB-lite"/>
    </source>
</evidence>
<sequence>MADLVSTASGFLGRRLFVTAWLPILVFLAAFATLVAAGTGWPTVMWLWDHTPLEARVAGAAALLAATAILAWGLRAVRLAVFRLYEGHWAGLVPYGEALEARYRAHHLRRHAEHGRRQESGEPWPDDYPRHPRRVMPTRLGNLLRACEEHAYLRYGIDSVTAWPRLYVVLPDTFRETFGTVATTVELMLNVSVLSVAFAVAGGAAAAVLLPWYAVPLTVWSGTALAWLAYRAAVRAASGYAALVRAAFDVHRWKLLDEMGLRRPTGYAEERAQWAQLRKLWREMGPDSDGAHLLRYPTEDPPAAATSDAPDPAPADLTPAEPASALPSAWAVHGPAPAATSTPPQAKADITPPATTPAPPATASATPAPAETADTPARPDETARPTRAATARRWARTLLLGRRNPARLPVDIARLVLLAGIAAAIPTALIGLVADSPQAARELPAYHQLTAADVRGEAASLAERYTLRPFREGETIDPTFLGPKLDRSALAGRVITTVTAEAGGAAVARKGGRVTLLAPAKGGSFIVVGEVVVLDLLPSDRVVIAVAKADLPRLASGAAGPVRLLADAK</sequence>
<feature type="transmembrane region" description="Helical" evidence="2">
    <location>
        <begin position="16"/>
        <end position="37"/>
    </location>
</feature>
<keyword evidence="4" id="KW-1185">Reference proteome</keyword>
<comment type="caution">
    <text evidence="3">The sequence shown here is derived from an EMBL/GenBank/DDBJ whole genome shotgun (WGS) entry which is preliminary data.</text>
</comment>
<reference evidence="3 4" key="1">
    <citation type="submission" date="2019-06" db="EMBL/GenBank/DDBJ databases">
        <title>Sequencing the genomes of 1000 actinobacteria strains.</title>
        <authorList>
            <person name="Klenk H.-P."/>
        </authorList>
    </citation>
    <scope>NUCLEOTIDE SEQUENCE [LARGE SCALE GENOMIC DNA]</scope>
    <source>
        <strain evidence="3 4">DSM 43186</strain>
    </source>
</reference>
<accession>A0A543J499</accession>
<dbReference type="EMBL" id="VFPQ01000001">
    <property type="protein sequence ID" value="TQM77654.1"/>
    <property type="molecule type" value="Genomic_DNA"/>
</dbReference>
<name>A0A543J499_9ACTN</name>
<feature type="compositionally biased region" description="Low complexity" evidence="1">
    <location>
        <begin position="361"/>
        <end position="376"/>
    </location>
</feature>
<keyword evidence="2" id="KW-0472">Membrane</keyword>
<dbReference type="RefSeq" id="WP_142261351.1">
    <property type="nucleotide sequence ID" value="NZ_BMPV01000002.1"/>
</dbReference>
<feature type="compositionally biased region" description="Low complexity" evidence="1">
    <location>
        <begin position="301"/>
        <end position="321"/>
    </location>
</feature>
<feature type="transmembrane region" description="Helical" evidence="2">
    <location>
        <begin position="57"/>
        <end position="74"/>
    </location>
</feature>
<feature type="transmembrane region" description="Helical" evidence="2">
    <location>
        <begin position="193"/>
        <end position="215"/>
    </location>
</feature>
<evidence type="ECO:0000313" key="3">
    <source>
        <dbReference type="EMBL" id="TQM77654.1"/>
    </source>
</evidence>
<feature type="region of interest" description="Disordered" evidence="1">
    <location>
        <begin position="333"/>
        <end position="390"/>
    </location>
</feature>
<feature type="compositionally biased region" description="Low complexity" evidence="1">
    <location>
        <begin position="335"/>
        <end position="353"/>
    </location>
</feature>
<gene>
    <name evidence="3" type="ORF">FHX40_4425</name>
</gene>
<dbReference type="Proteomes" id="UP000319213">
    <property type="component" value="Unassembled WGS sequence"/>
</dbReference>
<organism evidence="3 4">
    <name type="scientific">Thermopolyspora flexuosa</name>
    <dbReference type="NCBI Taxonomy" id="103836"/>
    <lineage>
        <taxon>Bacteria</taxon>
        <taxon>Bacillati</taxon>
        <taxon>Actinomycetota</taxon>
        <taxon>Actinomycetes</taxon>
        <taxon>Streptosporangiales</taxon>
        <taxon>Streptosporangiaceae</taxon>
        <taxon>Thermopolyspora</taxon>
    </lineage>
</organism>
<dbReference type="OrthoDB" id="529448at2"/>
<protein>
    <submittedName>
        <fullName evidence="3">Uncharacterized protein</fullName>
    </submittedName>
</protein>
<feature type="transmembrane region" description="Helical" evidence="2">
    <location>
        <begin position="412"/>
        <end position="434"/>
    </location>
</feature>
<keyword evidence="2" id="KW-1133">Transmembrane helix</keyword>
<evidence type="ECO:0000313" key="4">
    <source>
        <dbReference type="Proteomes" id="UP000319213"/>
    </source>
</evidence>
<evidence type="ECO:0000256" key="2">
    <source>
        <dbReference type="SAM" id="Phobius"/>
    </source>
</evidence>
<keyword evidence="2" id="KW-0812">Transmembrane</keyword>
<feature type="region of interest" description="Disordered" evidence="1">
    <location>
        <begin position="291"/>
        <end position="321"/>
    </location>
</feature>
<proteinExistence type="predicted"/>